<feature type="transmembrane region" description="Helical" evidence="1">
    <location>
        <begin position="32"/>
        <end position="52"/>
    </location>
</feature>
<feature type="transmembrane region" description="Helical" evidence="1">
    <location>
        <begin position="7"/>
        <end position="26"/>
    </location>
</feature>
<organism evidence="2">
    <name type="scientific">Octopus bimaculoides</name>
    <name type="common">California two-spotted octopus</name>
    <dbReference type="NCBI Taxonomy" id="37653"/>
    <lineage>
        <taxon>Eukaryota</taxon>
        <taxon>Metazoa</taxon>
        <taxon>Spiralia</taxon>
        <taxon>Lophotrochozoa</taxon>
        <taxon>Mollusca</taxon>
        <taxon>Cephalopoda</taxon>
        <taxon>Coleoidea</taxon>
        <taxon>Octopodiformes</taxon>
        <taxon>Octopoda</taxon>
        <taxon>Incirrata</taxon>
        <taxon>Octopodidae</taxon>
        <taxon>Octopus</taxon>
    </lineage>
</organism>
<evidence type="ECO:0000313" key="2">
    <source>
        <dbReference type="EMBL" id="KOF80269.1"/>
    </source>
</evidence>
<protein>
    <submittedName>
        <fullName evidence="2">Uncharacterized protein</fullName>
    </submittedName>
</protein>
<keyword evidence="1" id="KW-0472">Membrane</keyword>
<dbReference type="AlphaFoldDB" id="A0A0L8GTX9"/>
<keyword evidence="1" id="KW-0812">Transmembrane</keyword>
<dbReference type="EMBL" id="KQ420442">
    <property type="protein sequence ID" value="KOF80269.1"/>
    <property type="molecule type" value="Genomic_DNA"/>
</dbReference>
<reference evidence="2" key="1">
    <citation type="submission" date="2015-07" db="EMBL/GenBank/DDBJ databases">
        <title>MeaNS - Measles Nucleotide Surveillance Program.</title>
        <authorList>
            <person name="Tran T."/>
            <person name="Druce J."/>
        </authorList>
    </citation>
    <scope>NUCLEOTIDE SEQUENCE</scope>
    <source>
        <strain evidence="2">UCB-OBI-ISO-001</strain>
        <tissue evidence="2">Gonad</tissue>
    </source>
</reference>
<accession>A0A0L8GTX9</accession>
<sequence>MGSGEINCILFSLFSIIFPLKYQFIYFASFSFYTLFFTNTSTVVFLSSVTFVSQNLNNFIQLFSEHRPLFLTLQLVMFRNSANII</sequence>
<proteinExistence type="predicted"/>
<evidence type="ECO:0000256" key="1">
    <source>
        <dbReference type="SAM" id="Phobius"/>
    </source>
</evidence>
<gene>
    <name evidence="2" type="ORF">OCBIM_22028198mg</name>
</gene>
<name>A0A0L8GTX9_OCTBM</name>
<keyword evidence="1" id="KW-1133">Transmembrane helix</keyword>